<accession>A0A9Q1MDY6</accession>
<proteinExistence type="predicted"/>
<dbReference type="EMBL" id="JAJAGQ010000008">
    <property type="protein sequence ID" value="KAJ8555684.1"/>
    <property type="molecule type" value="Genomic_DNA"/>
</dbReference>
<protein>
    <submittedName>
        <fullName evidence="1">Uncharacterized protein</fullName>
    </submittedName>
</protein>
<reference evidence="2" key="1">
    <citation type="journal article" date="2023" name="Proc. Natl. Acad. Sci. U.S.A.">
        <title>Genomic and structural basis for evolution of tropane alkaloid biosynthesis.</title>
        <authorList>
            <person name="Wanga Y.-J."/>
            <person name="Taina T."/>
            <person name="Yua J.-Y."/>
            <person name="Lia J."/>
            <person name="Xua B."/>
            <person name="Chenc J."/>
            <person name="D'Auriad J.C."/>
            <person name="Huanga J.-P."/>
            <person name="Huanga S.-X."/>
        </authorList>
    </citation>
    <scope>NUCLEOTIDE SEQUENCE [LARGE SCALE GENOMIC DNA]</scope>
    <source>
        <strain evidence="2">cv. KIB-2019</strain>
    </source>
</reference>
<organism evidence="1 2">
    <name type="scientific">Anisodus acutangulus</name>
    <dbReference type="NCBI Taxonomy" id="402998"/>
    <lineage>
        <taxon>Eukaryota</taxon>
        <taxon>Viridiplantae</taxon>
        <taxon>Streptophyta</taxon>
        <taxon>Embryophyta</taxon>
        <taxon>Tracheophyta</taxon>
        <taxon>Spermatophyta</taxon>
        <taxon>Magnoliopsida</taxon>
        <taxon>eudicotyledons</taxon>
        <taxon>Gunneridae</taxon>
        <taxon>Pentapetalae</taxon>
        <taxon>asterids</taxon>
        <taxon>lamiids</taxon>
        <taxon>Solanales</taxon>
        <taxon>Solanaceae</taxon>
        <taxon>Solanoideae</taxon>
        <taxon>Hyoscyameae</taxon>
        <taxon>Anisodus</taxon>
    </lineage>
</organism>
<dbReference type="Proteomes" id="UP001152561">
    <property type="component" value="Unassembled WGS sequence"/>
</dbReference>
<evidence type="ECO:0000313" key="1">
    <source>
        <dbReference type="EMBL" id="KAJ8555684.1"/>
    </source>
</evidence>
<dbReference type="PANTHER" id="PTHR36337:SF1">
    <property type="entry name" value="OBSCURIN-LIKE PROTEIN"/>
    <property type="match status" value="1"/>
</dbReference>
<dbReference type="AlphaFoldDB" id="A0A9Q1MDY6"/>
<evidence type="ECO:0000313" key="2">
    <source>
        <dbReference type="Proteomes" id="UP001152561"/>
    </source>
</evidence>
<dbReference type="PANTHER" id="PTHR36337">
    <property type="entry name" value="OBSCURIN-LIKE PROTEIN"/>
    <property type="match status" value="1"/>
</dbReference>
<gene>
    <name evidence="1" type="ORF">K7X08_013180</name>
</gene>
<sequence>MLIFCSNSDKTIEILARDSKFSDIVRKFGSSQTLDCGRLGTQSDSSQKGCIIYMMAKKPESVFLEEWLRSRSGTYENPTLRHPSLVSAQAIIRAWADLRDSLQNQSFNSNHLESLKTLVNSQFSLYIADPQAKLLLSILSSQKVSLPQESYPLFVRLLYIWVRKSSRHSPGVIDSAVEVLLHLFSGHIHSNKSLSFFSEGVLLLGALSFVPSASEKSKTVCLKLLCQLLEEDYRLIRLSERTIPNVLAGIGYALSSSVNVYFVRVLSCLMELWDKSDGPSASVSNGLMILHLMEWSFSSFINSYFADKIDLFSRELLKNTRPTFSLYAVVMATAGVLRVINRSEQKALIELKTSAEERIEIISRSLVSSAGDADYATMEPKNSFLLQCISLALSKSGPFSYQPHAFLCLTKALLTEIFPLPRIYVKIQESPSGNLVGLVLNEVQQHLDSVVFKEAGAITGVFCNQYVLADEENRSAVEDIIWNYCRDIYMWHRKVALMLRGREEALLGNLEKIADSAFLMVVVFALAVTKHKLVLSAPQEIQIRLSVSILVAFSCMEYFRRMHLPEYMDTIRAVLTRVQENENASVSFVESIPSYDDLTNQAVPSSLQKMEYLWATDEVQTARILFYLRVIPTCVDCTPASVFRKVLAPTMFLYMGHPTGKLAKASHSVFVAFMSSEKDADPDERVTLKEQLVFYYVKRSLEGYPGITPFEGMASGVVALVRHLPAGSPSIFYCIHCFIEKADSLCSSVNTTPETDLGKSWDGELEPFKKMLDLLLRLLSLVDIQVLPSLMKSLAQLVVKLPSSGQDMILNELYQHVAESDDVTRKPTLVSWLQSLSYFSYQNTSKKAAKGAAKEIHDSMLGTEDSLSMNKISARL</sequence>
<dbReference type="OrthoDB" id="18975at2759"/>
<keyword evidence="2" id="KW-1185">Reference proteome</keyword>
<name>A0A9Q1MDY6_9SOLA</name>
<comment type="caution">
    <text evidence="1">The sequence shown here is derived from an EMBL/GenBank/DDBJ whole genome shotgun (WGS) entry which is preliminary data.</text>
</comment>